<keyword evidence="6" id="KW-0520">NAD</keyword>
<dbReference type="GO" id="GO:0005829">
    <property type="term" value="C:cytosol"/>
    <property type="evidence" value="ECO:0007669"/>
    <property type="project" value="TreeGrafter"/>
</dbReference>
<sequence>MNLPLRVFMSGVSGSVGRLVALRILDEGCRIEGAFGLEEGSDVGSLLGLPPMGVKVRSSLREALGSCAPEAAVDFTSAEVLWDNLMAYLDAGVPAVVGTTGLSLDQQELLPRLVAEKGGRIALIPNFSLGVNLVMDFLDKASRFFPWASVTDRHHEAMANAPSGTAVSLAGLLGGGGEVKSCEVVPNVLGGSVGGVRVHSERMPFPKDFSEHQIDLGRPGELIRITVTDFSSRVYVDGVILALSRVRDLREGSLVTSLGEFM</sequence>
<evidence type="ECO:0000259" key="13">
    <source>
        <dbReference type="Pfam" id="PF05173"/>
    </source>
</evidence>
<name>H0UNH9_9BACT</name>
<dbReference type="SUPFAM" id="SSF55347">
    <property type="entry name" value="Glyceraldehyde-3-phosphate dehydrogenase-like, C-terminal domain"/>
    <property type="match status" value="1"/>
</dbReference>
<comment type="pathway">
    <text evidence="8">Amino-acid biosynthesis; L-lysine biosynthesis via DAP pathway; (S)-tetrahydrodipicolinate from L-aspartate: step 4/4.</text>
</comment>
<dbReference type="InterPro" id="IPR000846">
    <property type="entry name" value="DapB_N"/>
</dbReference>
<dbReference type="GO" id="GO:0008839">
    <property type="term" value="F:4-hydroxy-tetrahydrodipicolinate reductase"/>
    <property type="evidence" value="ECO:0007669"/>
    <property type="project" value="UniProtKB-EC"/>
</dbReference>
<evidence type="ECO:0000256" key="2">
    <source>
        <dbReference type="ARBA" id="ARBA00022605"/>
    </source>
</evidence>
<evidence type="ECO:0000256" key="9">
    <source>
        <dbReference type="ARBA" id="ARBA00038983"/>
    </source>
</evidence>
<evidence type="ECO:0000259" key="12">
    <source>
        <dbReference type="Pfam" id="PF01113"/>
    </source>
</evidence>
<dbReference type="eggNOG" id="COG0289">
    <property type="taxonomic scope" value="Bacteria"/>
</dbReference>
<dbReference type="PANTHER" id="PTHR20836:SF0">
    <property type="entry name" value="4-HYDROXY-TETRAHYDRODIPICOLINATE REDUCTASE 1, CHLOROPLASTIC-RELATED"/>
    <property type="match status" value="1"/>
</dbReference>
<dbReference type="Pfam" id="PF01113">
    <property type="entry name" value="DapB_N"/>
    <property type="match status" value="1"/>
</dbReference>
<dbReference type="Proteomes" id="UP000005730">
    <property type="component" value="Chromosome"/>
</dbReference>
<proteinExistence type="inferred from homology"/>
<keyword evidence="4" id="KW-0220">Diaminopimelate biosynthesis</keyword>
<dbReference type="InterPro" id="IPR036291">
    <property type="entry name" value="NAD(P)-bd_dom_sf"/>
</dbReference>
<dbReference type="InterPro" id="IPR023940">
    <property type="entry name" value="DHDPR_bac"/>
</dbReference>
<dbReference type="SUPFAM" id="SSF51735">
    <property type="entry name" value="NAD(P)-binding Rossmann-fold domains"/>
    <property type="match status" value="1"/>
</dbReference>
<comment type="catalytic activity">
    <reaction evidence="11">
        <text>(S)-2,3,4,5-tetrahydrodipicolinate + NAD(+) + H2O = (2S,4S)-4-hydroxy-2,3,4,5-tetrahydrodipicolinate + NADH + H(+)</text>
        <dbReference type="Rhea" id="RHEA:35323"/>
        <dbReference type="ChEBI" id="CHEBI:15377"/>
        <dbReference type="ChEBI" id="CHEBI:15378"/>
        <dbReference type="ChEBI" id="CHEBI:16845"/>
        <dbReference type="ChEBI" id="CHEBI:57540"/>
        <dbReference type="ChEBI" id="CHEBI:57945"/>
        <dbReference type="ChEBI" id="CHEBI:67139"/>
        <dbReference type="EC" id="1.17.1.8"/>
    </reaction>
</comment>
<feature type="domain" description="Dihydrodipicolinate reductase C-terminal" evidence="13">
    <location>
        <begin position="130"/>
        <end position="250"/>
    </location>
</feature>
<evidence type="ECO:0000256" key="11">
    <source>
        <dbReference type="ARBA" id="ARBA00049396"/>
    </source>
</evidence>
<evidence type="ECO:0000256" key="6">
    <source>
        <dbReference type="ARBA" id="ARBA00023027"/>
    </source>
</evidence>
<dbReference type="PANTHER" id="PTHR20836">
    <property type="entry name" value="DIHYDRODIPICOLINATE REDUCTASE"/>
    <property type="match status" value="1"/>
</dbReference>
<keyword evidence="15" id="KW-1185">Reference proteome</keyword>
<keyword evidence="2" id="KW-0028">Amino-acid biosynthesis</keyword>
<dbReference type="EMBL" id="CM001377">
    <property type="protein sequence ID" value="EHM09386.1"/>
    <property type="molecule type" value="Genomic_DNA"/>
</dbReference>
<accession>H0UNH9</accession>
<keyword evidence="7" id="KW-0457">Lysine biosynthesis</keyword>
<evidence type="ECO:0000256" key="10">
    <source>
        <dbReference type="ARBA" id="ARBA00049080"/>
    </source>
</evidence>
<dbReference type="PIRSF" id="PIRSF000161">
    <property type="entry name" value="DHPR"/>
    <property type="match status" value="1"/>
</dbReference>
<dbReference type="Gene3D" id="3.30.360.10">
    <property type="entry name" value="Dihydrodipicolinate Reductase, domain 2"/>
    <property type="match status" value="1"/>
</dbReference>
<dbReference type="GO" id="GO:0009089">
    <property type="term" value="P:lysine biosynthetic process via diaminopimelate"/>
    <property type="evidence" value="ECO:0007669"/>
    <property type="project" value="InterPro"/>
</dbReference>
<comment type="similarity">
    <text evidence="1">Belongs to the DapB family.</text>
</comment>
<dbReference type="GO" id="GO:0019877">
    <property type="term" value="P:diaminopimelate biosynthetic process"/>
    <property type="evidence" value="ECO:0007669"/>
    <property type="project" value="UniProtKB-KW"/>
</dbReference>
<organism evidence="14 15">
    <name type="scientific">Thermanaerovibrio velox DSM 12556</name>
    <dbReference type="NCBI Taxonomy" id="926567"/>
    <lineage>
        <taxon>Bacteria</taxon>
        <taxon>Thermotogati</taxon>
        <taxon>Synergistota</taxon>
        <taxon>Synergistia</taxon>
        <taxon>Synergistales</taxon>
        <taxon>Synergistaceae</taxon>
        <taxon>Thermanaerovibrio</taxon>
    </lineage>
</organism>
<dbReference type="InterPro" id="IPR022663">
    <property type="entry name" value="DapB_C"/>
</dbReference>
<dbReference type="HOGENOM" id="CLU_047479_0_1_0"/>
<dbReference type="AlphaFoldDB" id="H0UNH9"/>
<evidence type="ECO:0000256" key="7">
    <source>
        <dbReference type="ARBA" id="ARBA00023154"/>
    </source>
</evidence>
<evidence type="ECO:0000313" key="15">
    <source>
        <dbReference type="Proteomes" id="UP000005730"/>
    </source>
</evidence>
<evidence type="ECO:0000256" key="5">
    <source>
        <dbReference type="ARBA" id="ARBA00023002"/>
    </source>
</evidence>
<reference evidence="14 15" key="1">
    <citation type="submission" date="2011-10" db="EMBL/GenBank/DDBJ databases">
        <title>The Noncontiguous Finished genome of Thermanaerovibrio velox DSM 12556.</title>
        <authorList>
            <consortium name="US DOE Joint Genome Institute (JGI-PGF)"/>
            <person name="Lucas S."/>
            <person name="Copeland A."/>
            <person name="Lapidus A."/>
            <person name="Glavina del Rio T."/>
            <person name="Dalin E."/>
            <person name="Tice H."/>
            <person name="Bruce D."/>
            <person name="Goodwin L."/>
            <person name="Pitluck S."/>
            <person name="Peters L."/>
            <person name="Mikhailova N."/>
            <person name="Teshima H."/>
            <person name="Kyrpides N."/>
            <person name="Mavromatis K."/>
            <person name="Ivanova N."/>
            <person name="Markowitz V."/>
            <person name="Cheng J.-F."/>
            <person name="Hugenholtz P."/>
            <person name="Woyke T."/>
            <person name="Wu D."/>
            <person name="Spring S."/>
            <person name="Brambilla E.-M."/>
            <person name="Klenk H.-P."/>
            <person name="Eisen J.A."/>
        </authorList>
    </citation>
    <scope>NUCLEOTIDE SEQUENCE [LARGE SCALE GENOMIC DNA]</scope>
    <source>
        <strain evidence="14 15">DSM 12556</strain>
    </source>
</reference>
<evidence type="ECO:0000256" key="8">
    <source>
        <dbReference type="ARBA" id="ARBA00037922"/>
    </source>
</evidence>
<dbReference type="Gene3D" id="3.40.50.720">
    <property type="entry name" value="NAD(P)-binding Rossmann-like Domain"/>
    <property type="match status" value="1"/>
</dbReference>
<evidence type="ECO:0000256" key="3">
    <source>
        <dbReference type="ARBA" id="ARBA00022857"/>
    </source>
</evidence>
<dbReference type="CDD" id="cd02274">
    <property type="entry name" value="DHDPR_N"/>
    <property type="match status" value="1"/>
</dbReference>
<keyword evidence="3" id="KW-0521">NADP</keyword>
<protein>
    <recommendedName>
        <fullName evidence="9">4-hydroxy-tetrahydrodipicolinate reductase</fullName>
        <ecNumber evidence="9">1.17.1.8</ecNumber>
    </recommendedName>
</protein>
<evidence type="ECO:0000313" key="14">
    <source>
        <dbReference type="EMBL" id="EHM09386.1"/>
    </source>
</evidence>
<dbReference type="STRING" id="926567.TheveDRAFT_0202"/>
<evidence type="ECO:0000256" key="1">
    <source>
        <dbReference type="ARBA" id="ARBA00006642"/>
    </source>
</evidence>
<dbReference type="Pfam" id="PF05173">
    <property type="entry name" value="DapB_C"/>
    <property type="match status" value="1"/>
</dbReference>
<feature type="domain" description="Dihydrodipicolinate reductase N-terminal" evidence="12">
    <location>
        <begin position="6"/>
        <end position="127"/>
    </location>
</feature>
<evidence type="ECO:0000256" key="4">
    <source>
        <dbReference type="ARBA" id="ARBA00022915"/>
    </source>
</evidence>
<comment type="catalytic activity">
    <reaction evidence="10">
        <text>(S)-2,3,4,5-tetrahydrodipicolinate + NADP(+) + H2O = (2S,4S)-4-hydroxy-2,3,4,5-tetrahydrodipicolinate + NADPH + H(+)</text>
        <dbReference type="Rhea" id="RHEA:35331"/>
        <dbReference type="ChEBI" id="CHEBI:15377"/>
        <dbReference type="ChEBI" id="CHEBI:15378"/>
        <dbReference type="ChEBI" id="CHEBI:16845"/>
        <dbReference type="ChEBI" id="CHEBI:57783"/>
        <dbReference type="ChEBI" id="CHEBI:58349"/>
        <dbReference type="ChEBI" id="CHEBI:67139"/>
        <dbReference type="EC" id="1.17.1.8"/>
    </reaction>
</comment>
<keyword evidence="5" id="KW-0560">Oxidoreductase</keyword>
<dbReference type="EC" id="1.17.1.8" evidence="9"/>
<gene>
    <name evidence="14" type="ORF">TheveDRAFT_0202</name>
</gene>